<dbReference type="Pfam" id="PF04305">
    <property type="entry name" value="DUF455"/>
    <property type="match status" value="1"/>
</dbReference>
<dbReference type="InterPro" id="IPR009078">
    <property type="entry name" value="Ferritin-like_SF"/>
</dbReference>
<reference evidence="1" key="1">
    <citation type="submission" date="2018-06" db="EMBL/GenBank/DDBJ databases">
        <authorList>
            <person name="Zhirakovskaya E."/>
        </authorList>
    </citation>
    <scope>NUCLEOTIDE SEQUENCE</scope>
</reference>
<dbReference type="SUPFAM" id="SSF47240">
    <property type="entry name" value="Ferritin-like"/>
    <property type="match status" value="1"/>
</dbReference>
<name>A0A3B0YYB4_9ZZZZ</name>
<protein>
    <submittedName>
        <fullName evidence="1">FIG00005326: uncharacterized protein</fullName>
    </submittedName>
</protein>
<dbReference type="EMBL" id="UOFN01000125">
    <property type="protein sequence ID" value="VAW80272.1"/>
    <property type="molecule type" value="Genomic_DNA"/>
</dbReference>
<dbReference type="PANTHER" id="PTHR42782">
    <property type="entry name" value="SI:CH73-314G15.3"/>
    <property type="match status" value="1"/>
</dbReference>
<accession>A0A3B0YYB4</accession>
<dbReference type="InterPro" id="IPR011197">
    <property type="entry name" value="UCP012318"/>
</dbReference>
<dbReference type="InterPro" id="IPR007402">
    <property type="entry name" value="DUF455"/>
</dbReference>
<gene>
    <name evidence="1" type="ORF">MNBD_GAMMA15-724</name>
</gene>
<organism evidence="1">
    <name type="scientific">hydrothermal vent metagenome</name>
    <dbReference type="NCBI Taxonomy" id="652676"/>
    <lineage>
        <taxon>unclassified sequences</taxon>
        <taxon>metagenomes</taxon>
        <taxon>ecological metagenomes</taxon>
    </lineage>
</organism>
<evidence type="ECO:0000313" key="1">
    <source>
        <dbReference type="EMBL" id="VAW80272.1"/>
    </source>
</evidence>
<dbReference type="PIRSF" id="PIRSF012318">
    <property type="entry name" value="UCP012318"/>
    <property type="match status" value="1"/>
</dbReference>
<sequence length="273" mass="31018">MNNCLFDRAKACLECCDPVQKVALTTQAFSALLAGELHLEPEAAPLPFSDAGRPPRPKLVAPRELPRRSLASQEGRVALMHAIAHIEFNAINLAWDAVYRFRGMPPRYYFDWTRVAAEEAYHFQLLAVRLAELDSTYGELDAHDGLWAAAARTAHDPMVRMALVPRVLEARGLDVTPGMIERLRKVGDNASIALLEIILRDEISHVEIGTHWFRYLCEQRKLDPESTFIALLDKYMQGQVRPPFHYEARRLAGFSDTELRRLEAMAKKDRQVK</sequence>
<dbReference type="PANTHER" id="PTHR42782:SF4">
    <property type="entry name" value="DUF455 DOMAIN-CONTAINING PROTEIN"/>
    <property type="match status" value="1"/>
</dbReference>
<dbReference type="AlphaFoldDB" id="A0A3B0YYB4"/>
<dbReference type="CDD" id="cd00657">
    <property type="entry name" value="Ferritin_like"/>
    <property type="match status" value="1"/>
</dbReference>
<proteinExistence type="predicted"/>